<dbReference type="PANTHER" id="PTHR48104">
    <property type="entry name" value="METACASPASE-4"/>
    <property type="match status" value="1"/>
</dbReference>
<organism evidence="3 4">
    <name type="scientific">Streptomyces zhihengii</name>
    <dbReference type="NCBI Taxonomy" id="1818004"/>
    <lineage>
        <taxon>Bacteria</taxon>
        <taxon>Bacillati</taxon>
        <taxon>Actinomycetota</taxon>
        <taxon>Actinomycetes</taxon>
        <taxon>Kitasatosporales</taxon>
        <taxon>Streptomycetaceae</taxon>
        <taxon>Streptomyces</taxon>
    </lineage>
</organism>
<feature type="domain" description="Peptidase C14 caspase" evidence="2">
    <location>
        <begin position="5"/>
        <end position="250"/>
    </location>
</feature>
<evidence type="ECO:0000313" key="4">
    <source>
        <dbReference type="Proteomes" id="UP000664109"/>
    </source>
</evidence>
<comment type="caution">
    <text evidence="3">The sequence shown here is derived from an EMBL/GenBank/DDBJ whole genome shotgun (WGS) entry which is preliminary data.</text>
</comment>
<dbReference type="Gene3D" id="3.40.50.1460">
    <property type="match status" value="1"/>
</dbReference>
<dbReference type="EMBL" id="JAFEJA010000001">
    <property type="protein sequence ID" value="MBM9620846.1"/>
    <property type="molecule type" value="Genomic_DNA"/>
</dbReference>
<dbReference type="InterPro" id="IPR050452">
    <property type="entry name" value="Metacaspase"/>
</dbReference>
<dbReference type="Pfam" id="PF00656">
    <property type="entry name" value="Peptidase_C14"/>
    <property type="match status" value="1"/>
</dbReference>
<dbReference type="RefSeq" id="WP_205374778.1">
    <property type="nucleotide sequence ID" value="NZ_JAFEJA010000001.1"/>
</dbReference>
<dbReference type="PANTHER" id="PTHR48104:SF30">
    <property type="entry name" value="METACASPASE-1"/>
    <property type="match status" value="1"/>
</dbReference>
<proteinExistence type="predicted"/>
<feature type="region of interest" description="Disordered" evidence="1">
    <location>
        <begin position="570"/>
        <end position="589"/>
    </location>
</feature>
<name>A0ABS2UTG5_9ACTN</name>
<accession>A0ABS2UTG5</accession>
<evidence type="ECO:0000259" key="2">
    <source>
        <dbReference type="Pfam" id="PF00656"/>
    </source>
</evidence>
<dbReference type="Proteomes" id="UP000664109">
    <property type="component" value="Unassembled WGS sequence"/>
</dbReference>
<keyword evidence="4" id="KW-1185">Reference proteome</keyword>
<dbReference type="SUPFAM" id="SSF52129">
    <property type="entry name" value="Caspase-like"/>
    <property type="match status" value="1"/>
</dbReference>
<sequence>MRTVYALFVGIDTYPDSPLRGCVNDVAAAEDWLRRQPGLQPDVLRLRNAEATRDALVTGIDRHLGSAGPGDTALLWYSGHGSERRTEDPLASTGHTQALVCHDSLTEGGQPLLQDTDLGDMLDGIARRGVHVVAVLDCCHSGGATRRGATARGVEWRPWWHTPGARGLRGTAPEAAPEHVLLAACRPHESAYEEVIGGESRGWWSHSLLHALDRLGPRSTYGRVHALAEERVRDSTHLQRPELRGPATRRFLHGEETGDSPYLLRHTARGWEVNCGAAHGLRSPGAEFTLLTPSGPDARGPRVVAVHEVGPETSLARTVGWQPSTEDVEAVHPVTPSALAFPPAAVTVTGRPGDVRLVEDAVGASPMLAAGGPGLPLLVETGGGWARVSGGAGHPVAPLPLRSPADAARVADCCAHIARWHHLLDLANPDASLSSLIRVSVEPLVGDLRHTGEGEIVCSYTPDGREPQVRVRIHNLGEGELWCVLLYLADNYECSPALFEGDFVAPGHPGVARRGEPVWLRLPPGRPVSPGAHTRDVLKLVVAQNELNTEPFRLPAWSVDGWRHHRGTDIAGPLRLTPPRSTRLPGGPADRVGLWGTASVVIRTEVP</sequence>
<gene>
    <name evidence="3" type="ORF">JE024_19320</name>
</gene>
<reference evidence="3 4" key="1">
    <citation type="journal article" date="2016" name="Arch. Microbiol.">
        <title>Streptomyces zhihengii sp. nov., isolated from rhizospheric soil of Psammosilene tunicoides.</title>
        <authorList>
            <person name="Huang M.J."/>
            <person name="Fei J.J."/>
            <person name="Salam N."/>
            <person name="Kim C.J."/>
            <person name="Hozzein W.N."/>
            <person name="Xiao M."/>
            <person name="Huang H.Q."/>
            <person name="Li W.J."/>
        </authorList>
    </citation>
    <scope>NUCLEOTIDE SEQUENCE [LARGE SCALE GENOMIC DNA]</scope>
    <source>
        <strain evidence="3 4">YIM T102</strain>
    </source>
</reference>
<dbReference type="InterPro" id="IPR029030">
    <property type="entry name" value="Caspase-like_dom_sf"/>
</dbReference>
<protein>
    <submittedName>
        <fullName evidence="3">Caspase family protein</fullName>
    </submittedName>
</protein>
<evidence type="ECO:0000313" key="3">
    <source>
        <dbReference type="EMBL" id="MBM9620846.1"/>
    </source>
</evidence>
<dbReference type="InterPro" id="IPR011600">
    <property type="entry name" value="Pept_C14_caspase"/>
</dbReference>
<evidence type="ECO:0000256" key="1">
    <source>
        <dbReference type="SAM" id="MobiDB-lite"/>
    </source>
</evidence>